<accession>A0A1D3D273</accession>
<protein>
    <submittedName>
        <fullName evidence="3">Uncharacterized protein</fullName>
    </submittedName>
</protein>
<evidence type="ECO:0000313" key="3">
    <source>
        <dbReference type="EMBL" id="OEH77542.1"/>
    </source>
</evidence>
<feature type="chain" id="PRO_5008914076" evidence="2">
    <location>
        <begin position="17"/>
        <end position="187"/>
    </location>
</feature>
<feature type="compositionally biased region" description="Basic and acidic residues" evidence="1">
    <location>
        <begin position="49"/>
        <end position="61"/>
    </location>
</feature>
<dbReference type="VEuPathDB" id="ToxoDB:cyc_02608"/>
<evidence type="ECO:0000256" key="2">
    <source>
        <dbReference type="SAM" id="SignalP"/>
    </source>
</evidence>
<feature type="signal peptide" evidence="2">
    <location>
        <begin position="1"/>
        <end position="16"/>
    </location>
</feature>
<dbReference type="AlphaFoldDB" id="A0A1D3D273"/>
<evidence type="ECO:0000313" key="4">
    <source>
        <dbReference type="Proteomes" id="UP000095192"/>
    </source>
</evidence>
<dbReference type="Proteomes" id="UP000095192">
    <property type="component" value="Unassembled WGS sequence"/>
</dbReference>
<evidence type="ECO:0000256" key="1">
    <source>
        <dbReference type="SAM" id="MobiDB-lite"/>
    </source>
</evidence>
<keyword evidence="2" id="KW-0732">Signal</keyword>
<dbReference type="InParanoid" id="A0A1D3D273"/>
<name>A0A1D3D273_9EIME</name>
<keyword evidence="4" id="KW-1185">Reference proteome</keyword>
<organism evidence="3 4">
    <name type="scientific">Cyclospora cayetanensis</name>
    <dbReference type="NCBI Taxonomy" id="88456"/>
    <lineage>
        <taxon>Eukaryota</taxon>
        <taxon>Sar</taxon>
        <taxon>Alveolata</taxon>
        <taxon>Apicomplexa</taxon>
        <taxon>Conoidasida</taxon>
        <taxon>Coccidia</taxon>
        <taxon>Eucoccidiorida</taxon>
        <taxon>Eimeriorina</taxon>
        <taxon>Eimeriidae</taxon>
        <taxon>Cyclospora</taxon>
    </lineage>
</organism>
<feature type="region of interest" description="Disordered" evidence="1">
    <location>
        <begin position="49"/>
        <end position="139"/>
    </location>
</feature>
<proteinExistence type="predicted"/>
<gene>
    <name evidence="3" type="ORF">cyc_02608</name>
</gene>
<feature type="compositionally biased region" description="Basic residues" evidence="1">
    <location>
        <begin position="86"/>
        <end position="117"/>
    </location>
</feature>
<comment type="caution">
    <text evidence="3">The sequence shown here is derived from an EMBL/GenBank/DDBJ whole genome shotgun (WGS) entry which is preliminary data.</text>
</comment>
<reference evidence="3 4" key="1">
    <citation type="journal article" date="2016" name="BMC Genomics">
        <title>Comparative genomics reveals Cyclospora cayetanensis possesses coccidia-like metabolism and invasion components but unique surface antigens.</title>
        <authorList>
            <person name="Liu S."/>
            <person name="Wang L."/>
            <person name="Zheng H."/>
            <person name="Xu Z."/>
            <person name="Roellig D.M."/>
            <person name="Li N."/>
            <person name="Frace M.A."/>
            <person name="Tang K."/>
            <person name="Arrowood M.J."/>
            <person name="Moss D.M."/>
            <person name="Zhang L."/>
            <person name="Feng Y."/>
            <person name="Xiao L."/>
        </authorList>
    </citation>
    <scope>NUCLEOTIDE SEQUENCE [LARGE SCALE GENOMIC DNA]</scope>
    <source>
        <strain evidence="3 4">CHN_HEN01</strain>
    </source>
</reference>
<dbReference type="EMBL" id="JROU02001060">
    <property type="protein sequence ID" value="OEH77542.1"/>
    <property type="molecule type" value="Genomic_DNA"/>
</dbReference>
<sequence length="187" mass="21612">MRLLLVQAIGTAVCLAWWKEIQFLGLAAEVIKTPTTEILVGVHQRDELAGHHDKQEKEHQWARLQKPPHSEAAAEVKATGSFLEGKKKKKDKKEKDKKKKEKKKNKKKRQRRKKKSKKSEGAQNDEVFEEGLQDNKEADWSGGYQKFKAEYKEAKEAFLKARTLHEFYDLKYRILSKALTDALQGNP</sequence>